<name>A0A367CAK8_9ENTE</name>
<comment type="caution">
    <text evidence="5">The sequence shown here is derived from an EMBL/GenBank/DDBJ whole genome shotgun (WGS) entry which is preliminary data.</text>
</comment>
<protein>
    <submittedName>
        <fullName evidence="5">Uncharacterized protein</fullName>
    </submittedName>
</protein>
<dbReference type="InterPro" id="IPR047194">
    <property type="entry name" value="CwlT-like_lysozyme"/>
</dbReference>
<dbReference type="Gene3D" id="2.70.70.10">
    <property type="entry name" value="Glucose Permease (Domain IIA)"/>
    <property type="match status" value="1"/>
</dbReference>
<evidence type="ECO:0000259" key="3">
    <source>
        <dbReference type="Pfam" id="PF05257"/>
    </source>
</evidence>
<keyword evidence="2" id="KW-0812">Transmembrane</keyword>
<feature type="region of interest" description="Disordered" evidence="1">
    <location>
        <begin position="227"/>
        <end position="258"/>
    </location>
</feature>
<evidence type="ECO:0000313" key="6">
    <source>
        <dbReference type="Proteomes" id="UP000252797"/>
    </source>
</evidence>
<feature type="transmembrane region" description="Helical" evidence="2">
    <location>
        <begin position="353"/>
        <end position="378"/>
    </location>
</feature>
<dbReference type="InterPro" id="IPR007921">
    <property type="entry name" value="CHAP_dom"/>
</dbReference>
<keyword evidence="2" id="KW-1133">Transmembrane helix</keyword>
<feature type="compositionally biased region" description="Basic and acidic residues" evidence="1">
    <location>
        <begin position="8"/>
        <end position="26"/>
    </location>
</feature>
<dbReference type="EMBL" id="LEPB01000007">
    <property type="protein sequence ID" value="RCA09657.1"/>
    <property type="molecule type" value="Genomic_DNA"/>
</dbReference>
<evidence type="ECO:0000256" key="2">
    <source>
        <dbReference type="SAM" id="Phobius"/>
    </source>
</evidence>
<evidence type="ECO:0000313" key="5">
    <source>
        <dbReference type="EMBL" id="RCA09657.1"/>
    </source>
</evidence>
<dbReference type="CDD" id="cd16891">
    <property type="entry name" value="CwlT-like"/>
    <property type="match status" value="1"/>
</dbReference>
<gene>
    <name evidence="5" type="ORF">EA71_02974</name>
</gene>
<feature type="compositionally biased region" description="Basic and acidic residues" evidence="1">
    <location>
        <begin position="33"/>
        <end position="46"/>
    </location>
</feature>
<dbReference type="InterPro" id="IPR038765">
    <property type="entry name" value="Papain-like_cys_pep_sf"/>
</dbReference>
<dbReference type="Gene3D" id="3.90.1720.10">
    <property type="entry name" value="endopeptidase domain like (from Nostoc punctiforme)"/>
    <property type="match status" value="1"/>
</dbReference>
<dbReference type="Pfam" id="PF13702">
    <property type="entry name" value="Lysozyme_like"/>
    <property type="match status" value="1"/>
</dbReference>
<feature type="region of interest" description="Disordered" evidence="1">
    <location>
        <begin position="1"/>
        <end position="53"/>
    </location>
</feature>
<dbReference type="InterPro" id="IPR011055">
    <property type="entry name" value="Dup_hybrid_motif"/>
</dbReference>
<feature type="domain" description="CwlT-like lysozyme" evidence="4">
    <location>
        <begin position="781"/>
        <end position="936"/>
    </location>
</feature>
<evidence type="ECO:0000259" key="4">
    <source>
        <dbReference type="Pfam" id="PF13702"/>
    </source>
</evidence>
<reference evidence="5 6" key="1">
    <citation type="submission" date="2015-06" db="EMBL/GenBank/DDBJ databases">
        <title>The Genome Sequence of Enterococcus durans 4EA1.</title>
        <authorList>
            <consortium name="The Broad Institute Genomics Platform"/>
            <consortium name="The Broad Institute Genome Sequencing Center for Infectious Disease"/>
            <person name="Earl A.M."/>
            <person name="Van Tyne D."/>
            <person name="Lebreton F."/>
            <person name="Saavedra J.T."/>
            <person name="Gilmore M.S."/>
            <person name="Manson Mcguire A."/>
            <person name="Clock S."/>
            <person name="Crupain M."/>
            <person name="Rangan U."/>
            <person name="Young S."/>
            <person name="Abouelleil A."/>
            <person name="Cao P."/>
            <person name="Chapman S.B."/>
            <person name="Griggs A."/>
            <person name="Priest M."/>
            <person name="Shea T."/>
            <person name="Wortman J."/>
            <person name="Nusbaum C."/>
            <person name="Birren B."/>
        </authorList>
    </citation>
    <scope>NUCLEOTIDE SEQUENCE [LARGE SCALE GENOMIC DNA]</scope>
    <source>
        <strain evidence="5 6">4EA1</strain>
    </source>
</reference>
<dbReference type="AlphaFoldDB" id="A0A367CAK8"/>
<organism evidence="5 6">
    <name type="scientific">Enterococcus durans</name>
    <dbReference type="NCBI Taxonomy" id="53345"/>
    <lineage>
        <taxon>Bacteria</taxon>
        <taxon>Bacillati</taxon>
        <taxon>Bacillota</taxon>
        <taxon>Bacilli</taxon>
        <taxon>Lactobacillales</taxon>
        <taxon>Enterococcaceae</taxon>
        <taxon>Enterococcus</taxon>
    </lineage>
</organism>
<feature type="transmembrane region" description="Helical" evidence="2">
    <location>
        <begin position="329"/>
        <end position="346"/>
    </location>
</feature>
<proteinExistence type="predicted"/>
<dbReference type="Gene3D" id="1.10.530.10">
    <property type="match status" value="1"/>
</dbReference>
<sequence length="1081" mass="124414">MPDLNEQENQKGNEKKNDKIIDRLETAKNITSTKKEKNVSKNEKITTSKSKHRKAVIIRKNQSTVSRSKRAKIRMMLRRQQQAKKGNAPLTSSPIRRSKNLKHKKMIQAQGSRNKRLFRNLNASTREERKKQQKIYLKKSEKYQKTINRNSKLSNDVKKVNTQKIQQKKAIKARALINNKKQTDGRALVKKQKPTVQSVRQKQDRKQQLILKKKKKIDTQHIIAKKETKQRTAHKQYQETGKKKQDKEQVQGTSQRKKKLFSNRRHLRNQQYAQKYVRASGKKQTYKKRNKKQKVNDQLKKQVSPKRGAKNYFKEMVIDKFGRDSEGNLNIIGMILMLVLLVPILLKLIIIIVILAIIMTIIAVVMAIWAFIVGLFVVKTESMMITEAYEYVTWLDASKNKEVYERYNQLVDNPEYDEVYFEVNNIASDPEKFSVVSNGDNYIYYLNAKYEDYDIEERAVNVYIKRLAENTGTELPASKVAHVQFKDTPHPSSELPIKINRVKHEIHAIHDMTYNYETVIEKDKEIETTTVTIDKETGEEKTETKVEVKDVATVKIEVQTLNEMLDSQPEVEIYGFKEGILEEESNYALVGTVDAFDEDEVDKYYPIMELDRFESKIFMDNPLGKNTYSPVVENYGYRGRDEDKLNIEIMLDAEPGSPVYATTDEEVDGINRTYSAQDRDGKMVETRSIKTDTGDYYAFYINVDPVVREDQDLKAGDLIGYTRNTFGGNLLIAMEEFRALHADPDIYPAIFIDNLVFASDTNLAYSSNSGGLRGELFNPPEKVVQWRDKVYEEAIKNNIGSYVNTILSIIWVETGGDSERFSDIMGINKAYSVGGAVYSPTESIEKGVKYFARLLKKTQSNQLGEMAALQAYSYGEAYLDDLIRIRGRYSFDHSRLYAQEKSQGETVSYNSTVALDLGYNWRYTFGNMFYPQLVTYNISADIGKLVEVAKKELGTPNGDKYWQWGGFDKRIEWSAIFVSWVASQAGYLDQGRVLNTPSPLLMMKWYQDNRKFQEPTADYIPQAGDLIFFDWKGKKTGKDHVGIVEYSGGNIVQVIEGNSNNLVRRRTYALDNMAISGYGIP</sequence>
<evidence type="ECO:0000256" key="1">
    <source>
        <dbReference type="SAM" id="MobiDB-lite"/>
    </source>
</evidence>
<dbReference type="Proteomes" id="UP000252797">
    <property type="component" value="Unassembled WGS sequence"/>
</dbReference>
<dbReference type="SUPFAM" id="SSF54001">
    <property type="entry name" value="Cysteine proteinases"/>
    <property type="match status" value="1"/>
</dbReference>
<feature type="domain" description="Peptidase C51" evidence="3">
    <location>
        <begin position="973"/>
        <end position="1058"/>
    </location>
</feature>
<dbReference type="Pfam" id="PF05257">
    <property type="entry name" value="CHAP"/>
    <property type="match status" value="1"/>
</dbReference>
<feature type="compositionally biased region" description="Basic and acidic residues" evidence="1">
    <location>
        <begin position="227"/>
        <end position="249"/>
    </location>
</feature>
<accession>A0A367CAK8</accession>
<keyword evidence="2" id="KW-0472">Membrane</keyword>
<feature type="region of interest" description="Disordered" evidence="1">
    <location>
        <begin position="182"/>
        <end position="207"/>
    </location>
</feature>